<evidence type="ECO:0000256" key="1">
    <source>
        <dbReference type="SAM" id="MobiDB-lite"/>
    </source>
</evidence>
<feature type="compositionally biased region" description="Basic residues" evidence="1">
    <location>
        <begin position="1"/>
        <end position="12"/>
    </location>
</feature>
<dbReference type="Proteomes" id="UP001558652">
    <property type="component" value="Unassembled WGS sequence"/>
</dbReference>
<dbReference type="AlphaFoldDB" id="A0ABD0Y6Z9"/>
<feature type="region of interest" description="Disordered" evidence="1">
    <location>
        <begin position="1"/>
        <end position="23"/>
    </location>
</feature>
<keyword evidence="3" id="KW-1185">Reference proteome</keyword>
<feature type="compositionally biased region" description="Polar residues" evidence="1">
    <location>
        <begin position="124"/>
        <end position="138"/>
    </location>
</feature>
<comment type="caution">
    <text evidence="2">The sequence shown here is derived from an EMBL/GenBank/DDBJ whole genome shotgun (WGS) entry which is preliminary data.</text>
</comment>
<evidence type="ECO:0000313" key="2">
    <source>
        <dbReference type="EMBL" id="KAL1123170.1"/>
    </source>
</evidence>
<feature type="region of interest" description="Disordered" evidence="1">
    <location>
        <begin position="121"/>
        <end position="141"/>
    </location>
</feature>
<proteinExistence type="predicted"/>
<gene>
    <name evidence="2" type="ORF">AAG570_002257</name>
</gene>
<reference evidence="2 3" key="1">
    <citation type="submission" date="2024-07" db="EMBL/GenBank/DDBJ databases">
        <title>Chromosome-level genome assembly of the water stick insect Ranatra chinensis (Heteroptera: Nepidae).</title>
        <authorList>
            <person name="Liu X."/>
        </authorList>
    </citation>
    <scope>NUCLEOTIDE SEQUENCE [LARGE SCALE GENOMIC DNA]</scope>
    <source>
        <strain evidence="2">Cailab_2021Rc</strain>
        <tissue evidence="2">Muscle</tissue>
    </source>
</reference>
<dbReference type="EMBL" id="JBFDAA010000012">
    <property type="protein sequence ID" value="KAL1123170.1"/>
    <property type="molecule type" value="Genomic_DNA"/>
</dbReference>
<evidence type="ECO:0000313" key="3">
    <source>
        <dbReference type="Proteomes" id="UP001558652"/>
    </source>
</evidence>
<protein>
    <submittedName>
        <fullName evidence="2">Uncharacterized protein</fullName>
    </submittedName>
</protein>
<organism evidence="2 3">
    <name type="scientific">Ranatra chinensis</name>
    <dbReference type="NCBI Taxonomy" id="642074"/>
    <lineage>
        <taxon>Eukaryota</taxon>
        <taxon>Metazoa</taxon>
        <taxon>Ecdysozoa</taxon>
        <taxon>Arthropoda</taxon>
        <taxon>Hexapoda</taxon>
        <taxon>Insecta</taxon>
        <taxon>Pterygota</taxon>
        <taxon>Neoptera</taxon>
        <taxon>Paraneoptera</taxon>
        <taxon>Hemiptera</taxon>
        <taxon>Heteroptera</taxon>
        <taxon>Panheteroptera</taxon>
        <taxon>Nepomorpha</taxon>
        <taxon>Nepidae</taxon>
        <taxon>Ranatrinae</taxon>
        <taxon>Ranatra</taxon>
    </lineage>
</organism>
<name>A0ABD0Y6Z9_9HEMI</name>
<accession>A0ABD0Y6Z9</accession>
<sequence length="191" mass="20295">MASKRRNMFHKNKTQETTEKGMAPYSGLPFGLMSGPGLNLTVTNPPIRKPAHSRALVIFFFLDNPRMWSEAIGISRARKVTPGGHLCPIGGIGTTDLDSGALGREGARGSGPVRLEMGFASGSAEASTAQRRPPTSVSGRKKLQAPVIISPVCGGQRRQAWEELSRGTAQIGGWYLAPTMPPPYALKGVAA</sequence>